<feature type="region of interest" description="Disordered" evidence="13">
    <location>
        <begin position="1"/>
        <end position="21"/>
    </location>
</feature>
<keyword evidence="9" id="KW-0746">Sphingolipid metabolism</keyword>
<keyword evidence="6" id="KW-0479">Metal-binding</keyword>
<evidence type="ECO:0000313" key="17">
    <source>
        <dbReference type="Proteomes" id="UP000248961"/>
    </source>
</evidence>
<dbReference type="PANTHER" id="PTHR16320:SF24">
    <property type="entry name" value="PHOSPHODIESTERASE, PUTATIVE-RELATED"/>
    <property type="match status" value="1"/>
</dbReference>
<dbReference type="VEuPathDB" id="FungiDB:BO97DRAFT_474336"/>
<dbReference type="Proteomes" id="UP000248961">
    <property type="component" value="Unassembled WGS sequence"/>
</dbReference>
<dbReference type="EMBL" id="KZ824267">
    <property type="protein sequence ID" value="RAL17272.1"/>
    <property type="molecule type" value="Genomic_DNA"/>
</dbReference>
<dbReference type="PANTHER" id="PTHR16320">
    <property type="entry name" value="SPHINGOMYELINASE FAMILY MEMBER"/>
    <property type="match status" value="1"/>
</dbReference>
<evidence type="ECO:0000256" key="7">
    <source>
        <dbReference type="ARBA" id="ARBA00022801"/>
    </source>
</evidence>
<evidence type="ECO:0000256" key="13">
    <source>
        <dbReference type="SAM" id="MobiDB-lite"/>
    </source>
</evidence>
<proteinExistence type="inferred from homology"/>
<dbReference type="InterPro" id="IPR036691">
    <property type="entry name" value="Endo/exonu/phosph_ase_sf"/>
</dbReference>
<dbReference type="Pfam" id="PF03372">
    <property type="entry name" value="Exo_endo_phos"/>
    <property type="match status" value="1"/>
</dbReference>
<keyword evidence="12 14" id="KW-0472">Membrane</keyword>
<comment type="subcellular location">
    <subcellularLocation>
        <location evidence="1">Membrane</location>
        <topology evidence="1">Multi-pass membrane protein</topology>
    </subcellularLocation>
</comment>
<dbReference type="Gene3D" id="3.60.10.10">
    <property type="entry name" value="Endonuclease/exonuclease/phosphatase"/>
    <property type="match status" value="1"/>
</dbReference>
<evidence type="ECO:0000313" key="16">
    <source>
        <dbReference type="EMBL" id="RAL17272.1"/>
    </source>
</evidence>
<comment type="similarity">
    <text evidence="4">Belongs to the neutral sphingomyelinase family.</text>
</comment>
<dbReference type="GO" id="GO:0004767">
    <property type="term" value="F:sphingomyelin phosphodiesterase activity"/>
    <property type="evidence" value="ECO:0007669"/>
    <property type="project" value="InterPro"/>
</dbReference>
<evidence type="ECO:0000259" key="15">
    <source>
        <dbReference type="Pfam" id="PF03372"/>
    </source>
</evidence>
<comment type="pathway">
    <text evidence="2">Lipid metabolism; sphingolipid metabolism.</text>
</comment>
<gene>
    <name evidence="16" type="ORF">BO97DRAFT_474336</name>
</gene>
<evidence type="ECO:0000256" key="2">
    <source>
        <dbReference type="ARBA" id="ARBA00004760"/>
    </source>
</evidence>
<evidence type="ECO:0000256" key="3">
    <source>
        <dbReference type="ARBA" id="ARBA00004991"/>
    </source>
</evidence>
<keyword evidence="8" id="KW-0460">Magnesium</keyword>
<feature type="domain" description="Endonuclease/exonuclease/phosphatase" evidence="15">
    <location>
        <begin position="29"/>
        <end position="339"/>
    </location>
</feature>
<comment type="pathway">
    <text evidence="3">Sphingolipid metabolism.</text>
</comment>
<feature type="transmembrane region" description="Helical" evidence="14">
    <location>
        <begin position="442"/>
        <end position="468"/>
    </location>
</feature>
<evidence type="ECO:0000256" key="9">
    <source>
        <dbReference type="ARBA" id="ARBA00022919"/>
    </source>
</evidence>
<keyword evidence="17" id="KW-1185">Reference proteome</keyword>
<evidence type="ECO:0000256" key="5">
    <source>
        <dbReference type="ARBA" id="ARBA00022692"/>
    </source>
</evidence>
<evidence type="ECO:0000256" key="6">
    <source>
        <dbReference type="ARBA" id="ARBA00022723"/>
    </source>
</evidence>
<protein>
    <submittedName>
        <fullName evidence="16">Inositol phosphosphingolipid phospholipase C</fullName>
    </submittedName>
</protein>
<evidence type="ECO:0000256" key="11">
    <source>
        <dbReference type="ARBA" id="ARBA00023098"/>
    </source>
</evidence>
<reference evidence="16 17" key="1">
    <citation type="submission" date="2018-02" db="EMBL/GenBank/DDBJ databases">
        <title>The genomes of Aspergillus section Nigri reveals drivers in fungal speciation.</title>
        <authorList>
            <consortium name="DOE Joint Genome Institute"/>
            <person name="Vesth T.C."/>
            <person name="Nybo J."/>
            <person name="Theobald S."/>
            <person name="Brandl J."/>
            <person name="Frisvad J.C."/>
            <person name="Nielsen K.F."/>
            <person name="Lyhne E.K."/>
            <person name="Kogle M.E."/>
            <person name="Kuo A."/>
            <person name="Riley R."/>
            <person name="Clum A."/>
            <person name="Nolan M."/>
            <person name="Lipzen A."/>
            <person name="Salamov A."/>
            <person name="Henrissat B."/>
            <person name="Wiebenga A."/>
            <person name="De vries R.P."/>
            <person name="Grigoriev I.V."/>
            <person name="Mortensen U.H."/>
            <person name="Andersen M.R."/>
            <person name="Baker S.E."/>
        </authorList>
    </citation>
    <scope>NUCLEOTIDE SEQUENCE [LARGE SCALE GENOMIC DNA]</scope>
    <source>
        <strain evidence="16 17">CBS 101889</strain>
    </source>
</reference>
<evidence type="ECO:0000256" key="4">
    <source>
        <dbReference type="ARBA" id="ARBA00006335"/>
    </source>
</evidence>
<keyword evidence="10 14" id="KW-1133">Transmembrane helix</keyword>
<evidence type="ECO:0000256" key="10">
    <source>
        <dbReference type="ARBA" id="ARBA00022989"/>
    </source>
</evidence>
<keyword evidence="11" id="KW-0443">Lipid metabolism</keyword>
<name>A0A395IAN3_ASPHC</name>
<dbReference type="AlphaFoldDB" id="A0A395IAN3"/>
<evidence type="ECO:0000256" key="12">
    <source>
        <dbReference type="ARBA" id="ARBA00023136"/>
    </source>
</evidence>
<feature type="region of interest" description="Disordered" evidence="13">
    <location>
        <begin position="361"/>
        <end position="384"/>
    </location>
</feature>
<dbReference type="InterPro" id="IPR005135">
    <property type="entry name" value="Endo/exonuclease/phosphatase"/>
</dbReference>
<evidence type="ECO:0000256" key="8">
    <source>
        <dbReference type="ARBA" id="ARBA00022842"/>
    </source>
</evidence>
<evidence type="ECO:0000256" key="1">
    <source>
        <dbReference type="ARBA" id="ARBA00004141"/>
    </source>
</evidence>
<dbReference type="InterPro" id="IPR038772">
    <property type="entry name" value="Sph/SMPD2-like"/>
</dbReference>
<dbReference type="SUPFAM" id="SSF56219">
    <property type="entry name" value="DNase I-like"/>
    <property type="match status" value="1"/>
</dbReference>
<accession>A0A395IAN3</accession>
<dbReference type="RefSeq" id="XP_025556426.1">
    <property type="nucleotide sequence ID" value="XM_025700316.1"/>
</dbReference>
<dbReference type="OrthoDB" id="387657at2759"/>
<dbReference type="GeneID" id="37204605"/>
<organism evidence="16 17">
    <name type="scientific">Aspergillus homomorphus (strain CBS 101889)</name>
    <dbReference type="NCBI Taxonomy" id="1450537"/>
    <lineage>
        <taxon>Eukaryota</taxon>
        <taxon>Fungi</taxon>
        <taxon>Dikarya</taxon>
        <taxon>Ascomycota</taxon>
        <taxon>Pezizomycotina</taxon>
        <taxon>Eurotiomycetes</taxon>
        <taxon>Eurotiomycetidae</taxon>
        <taxon>Eurotiales</taxon>
        <taxon>Aspergillaceae</taxon>
        <taxon>Aspergillus</taxon>
        <taxon>Aspergillus subgen. Circumdati</taxon>
    </lineage>
</organism>
<dbReference type="GO" id="GO:0006665">
    <property type="term" value="P:sphingolipid metabolic process"/>
    <property type="evidence" value="ECO:0007669"/>
    <property type="project" value="UniProtKB-KW"/>
</dbReference>
<dbReference type="STRING" id="1450537.A0A395IAN3"/>
<keyword evidence="5 14" id="KW-0812">Transmembrane</keyword>
<keyword evidence="7" id="KW-0378">Hydrolase</keyword>
<dbReference type="GO" id="GO:0016020">
    <property type="term" value="C:membrane"/>
    <property type="evidence" value="ECO:0007669"/>
    <property type="project" value="UniProtKB-SubCell"/>
</dbReference>
<sequence length="504" mass="55915">MSVTAQTSPPSTATTTTTTTTPPTQIRILTLNCWGLKYISKLRHERLTEIGRRLAIASPPPEIVGLQECWTQADYESIREQTRHILPYGKFYFGGIWGAGLAILSRWPIEESSMVGYPLNGRPTAFFRGDWYVGKGVASARVRLGAGAHDVAEVFCTHLHAPYEREPNDSYICHRTAQAWEIAKLMRGAAERGHLVIGLGDFNMLPASFAHQLIQAHSPVRDAWQVIHPDSSVGAAIDPVEQRRGKPVPSAEFNLRVNGATCDGRFNTWRWSKEDQKRLLRRGKDIAVDGDAPCPRGKRLDYIFVGDGGYRAPHKWSVQSVQLSMTERHPTLRCSLSDHFAVEAVITRSLVEHVSKIETEGDHASTAAGAAGGDNENDDRATLAPNTALTPETYDKIIEMIHKYVRRERSQRRWRLAHFIASVFVSIGCMVGVWWTGDHLPYVAFILLFVSTLNFGAGILDGLIGGLFMSSELRALKEFEWEVRNARQIAEAAGGGGGQSKMVE</sequence>
<evidence type="ECO:0000256" key="14">
    <source>
        <dbReference type="SAM" id="Phobius"/>
    </source>
</evidence>
<dbReference type="FunFam" id="3.60.10.10:FF:000059">
    <property type="entry name" value="Inositol phosphosphingolipids phospholipase C"/>
    <property type="match status" value="1"/>
</dbReference>
<dbReference type="GO" id="GO:0046872">
    <property type="term" value="F:metal ion binding"/>
    <property type="evidence" value="ECO:0007669"/>
    <property type="project" value="UniProtKB-KW"/>
</dbReference>
<feature type="transmembrane region" description="Helical" evidence="14">
    <location>
        <begin position="416"/>
        <end position="436"/>
    </location>
</feature>